<proteinExistence type="predicted"/>
<dbReference type="EMBL" id="JANBTW010000006">
    <property type="protein sequence ID" value="KAJ2680287.1"/>
    <property type="molecule type" value="Genomic_DNA"/>
</dbReference>
<keyword evidence="1" id="KW-1133">Transmembrane helix</keyword>
<feature type="transmembrane region" description="Helical" evidence="1">
    <location>
        <begin position="435"/>
        <end position="459"/>
    </location>
</feature>
<evidence type="ECO:0000313" key="3">
    <source>
        <dbReference type="Proteomes" id="UP001151518"/>
    </source>
</evidence>
<reference evidence="2" key="1">
    <citation type="submission" date="2022-07" db="EMBL/GenBank/DDBJ databases">
        <title>Phylogenomic reconstructions and comparative analyses of Kickxellomycotina fungi.</title>
        <authorList>
            <person name="Reynolds N.K."/>
            <person name="Stajich J.E."/>
            <person name="Barry K."/>
            <person name="Grigoriev I.V."/>
            <person name="Crous P."/>
            <person name="Smith M.E."/>
        </authorList>
    </citation>
    <scope>NUCLEOTIDE SEQUENCE</scope>
    <source>
        <strain evidence="2">NRRL 3115</strain>
    </source>
</reference>
<feature type="transmembrane region" description="Helical" evidence="1">
    <location>
        <begin position="561"/>
        <end position="585"/>
    </location>
</feature>
<protein>
    <submittedName>
        <fullName evidence="2">Pig-Q</fullName>
    </submittedName>
</protein>
<dbReference type="AlphaFoldDB" id="A0A9W8KZ21"/>
<feature type="transmembrane region" description="Helical" evidence="1">
    <location>
        <begin position="529"/>
        <end position="549"/>
    </location>
</feature>
<keyword evidence="1" id="KW-0812">Transmembrane</keyword>
<evidence type="ECO:0000313" key="2">
    <source>
        <dbReference type="EMBL" id="KAJ2680287.1"/>
    </source>
</evidence>
<dbReference type="GO" id="GO:0005783">
    <property type="term" value="C:endoplasmic reticulum"/>
    <property type="evidence" value="ECO:0007669"/>
    <property type="project" value="TreeGrafter"/>
</dbReference>
<comment type="caution">
    <text evidence="2">The sequence shown here is derived from an EMBL/GenBank/DDBJ whole genome shotgun (WGS) entry which is preliminary data.</text>
</comment>
<sequence>MLEQVRLVLIAFAVGYLTRHFNPLNWDQVKEAVLIELYQLSPTLLVILGITTTVATLCLILWPLARIANWEAECGTGYKYRTSARENLKRRGRASNSFYQHEQQLNQQQQQNVLKIFWPRHLCKPAADSGYLVGWNLGAGGMVVASKTAFANARQVTEYLADFHRQHSVEIDDSTKPEPGELSSLRSSGLCQSQTSLQQAILPPKIVGYLSREGEGLCEPDARDASELWIDAFTARTQVAFRAILSFGAVVPSRIVIMLYEESVAEPWHFYTASPINLDLTTTALSRSRMSAIQSEPESLDTVLDHINLAGQVYIHLNGHTQEKHGLAILGMAWNNLSLNINQNSSDQQQPQQQQQRTASLRFEWLCNMFLVLSAYLLRLVDMRIAGFEPKRFSAVGQQLDFILRRIAYLIEQWRASYYSKRPARGRQHNAQYASFWNSIWVIALDIVLGCILGTYLIVHSQAVGDLIVSSQKRYTVTSLEQTIVWLRGWPAGLKLNNGLDGFLAELFLWLIHFWTVIFQPISLYLRAVVLVAGWSGFVGGCSMQLAILSDTLTLTTLHTYWFYMVATRIFYWILVTLYSLFNLFRGRKHNVLRNRIDSCDYDLDQLLIGTILFTLLTYLFPTVLVYYLTFAGRRVVVIMAQGLLEILLGILNHCPIFYIVLRLRDPLMFPGGVSYNINSAYTRRFIEAAWNIPGSPVRLSRDPIPLSARNRLDVTVVQMDPASLSFSSLFFQYFQIWVQFNANYLSLGLLQSLVVGKVIRPFPRLQHAMIPGLLPIQDTEIGQSAAVPAADSLSNMQHCNTNRIQPHIKND</sequence>
<dbReference type="InterPro" id="IPR007720">
    <property type="entry name" value="PigQ/GPI1"/>
</dbReference>
<feature type="transmembrane region" description="Helical" evidence="1">
    <location>
        <begin position="503"/>
        <end position="522"/>
    </location>
</feature>
<accession>A0A9W8KZ21</accession>
<dbReference type="OrthoDB" id="70250at2759"/>
<evidence type="ECO:0000256" key="1">
    <source>
        <dbReference type="SAM" id="Phobius"/>
    </source>
</evidence>
<dbReference type="GO" id="GO:0016020">
    <property type="term" value="C:membrane"/>
    <property type="evidence" value="ECO:0007669"/>
    <property type="project" value="InterPro"/>
</dbReference>
<dbReference type="PANTHER" id="PTHR21329">
    <property type="entry name" value="PHOSPHATIDYLINOSITOL N-ACETYLGLUCOSAMINYLTRANSFERASE SUBUNIT Q-RELATED"/>
    <property type="match status" value="1"/>
</dbReference>
<feature type="transmembrane region" description="Helical" evidence="1">
    <location>
        <begin position="606"/>
        <end position="630"/>
    </location>
</feature>
<dbReference type="PANTHER" id="PTHR21329:SF3">
    <property type="entry name" value="PHOSPHATIDYLINOSITOL N-ACETYLGLUCOSAMINYLTRANSFERASE SUBUNIT Q"/>
    <property type="match status" value="1"/>
</dbReference>
<dbReference type="GO" id="GO:0006506">
    <property type="term" value="P:GPI anchor biosynthetic process"/>
    <property type="evidence" value="ECO:0007669"/>
    <property type="project" value="InterPro"/>
</dbReference>
<dbReference type="Pfam" id="PF05024">
    <property type="entry name" value="Gpi1"/>
    <property type="match status" value="1"/>
</dbReference>
<organism evidence="2 3">
    <name type="scientific">Coemansia spiralis</name>
    <dbReference type="NCBI Taxonomy" id="417178"/>
    <lineage>
        <taxon>Eukaryota</taxon>
        <taxon>Fungi</taxon>
        <taxon>Fungi incertae sedis</taxon>
        <taxon>Zoopagomycota</taxon>
        <taxon>Kickxellomycotina</taxon>
        <taxon>Kickxellomycetes</taxon>
        <taxon>Kickxellales</taxon>
        <taxon>Kickxellaceae</taxon>
        <taxon>Coemansia</taxon>
    </lineage>
</organism>
<name>A0A9W8KZ21_9FUNG</name>
<feature type="transmembrane region" description="Helical" evidence="1">
    <location>
        <begin position="43"/>
        <end position="62"/>
    </location>
</feature>
<gene>
    <name evidence="2" type="primary">gpi1</name>
    <name evidence="2" type="ORF">GGI25_000880</name>
</gene>
<keyword evidence="1" id="KW-0472">Membrane</keyword>
<feature type="transmembrane region" description="Helical" evidence="1">
    <location>
        <begin position="636"/>
        <end position="662"/>
    </location>
</feature>
<dbReference type="Proteomes" id="UP001151518">
    <property type="component" value="Unassembled WGS sequence"/>
</dbReference>